<evidence type="ECO:0000313" key="2">
    <source>
        <dbReference type="EMBL" id="KAK9112089.1"/>
    </source>
</evidence>
<protein>
    <submittedName>
        <fullName evidence="2">Uncharacterized protein</fullName>
    </submittedName>
</protein>
<accession>A0AAP0NN34</accession>
<name>A0AAP0NN34_9MAGN</name>
<sequence>MTESEQILWQAARGRRKATSERQRWRFAPVGRDHQRSEASSAQRAGGGDAAAAAAKTMRVAGGHHKESPQRSNDRRDTDHEGRTADLQGAGREMEAEAVAGEKKSGGGFEGDGWGLGFEVGVCSRCMKYVRGL</sequence>
<feature type="compositionally biased region" description="Low complexity" evidence="1">
    <location>
        <begin position="39"/>
        <end position="61"/>
    </location>
</feature>
<gene>
    <name evidence="2" type="ORF">Scep_019608</name>
</gene>
<feature type="region of interest" description="Disordered" evidence="1">
    <location>
        <begin position="1"/>
        <end position="111"/>
    </location>
</feature>
<evidence type="ECO:0000313" key="3">
    <source>
        <dbReference type="Proteomes" id="UP001419268"/>
    </source>
</evidence>
<dbReference type="Proteomes" id="UP001419268">
    <property type="component" value="Unassembled WGS sequence"/>
</dbReference>
<feature type="compositionally biased region" description="Basic and acidic residues" evidence="1">
    <location>
        <begin position="64"/>
        <end position="84"/>
    </location>
</feature>
<proteinExistence type="predicted"/>
<keyword evidence="3" id="KW-1185">Reference proteome</keyword>
<reference evidence="2 3" key="1">
    <citation type="submission" date="2024-01" db="EMBL/GenBank/DDBJ databases">
        <title>Genome assemblies of Stephania.</title>
        <authorList>
            <person name="Yang L."/>
        </authorList>
    </citation>
    <scope>NUCLEOTIDE SEQUENCE [LARGE SCALE GENOMIC DNA]</scope>
    <source>
        <strain evidence="2">JXDWG</strain>
        <tissue evidence="2">Leaf</tissue>
    </source>
</reference>
<feature type="compositionally biased region" description="Basic and acidic residues" evidence="1">
    <location>
        <begin position="92"/>
        <end position="105"/>
    </location>
</feature>
<dbReference type="AlphaFoldDB" id="A0AAP0NN34"/>
<comment type="caution">
    <text evidence="2">The sequence shown here is derived from an EMBL/GenBank/DDBJ whole genome shotgun (WGS) entry which is preliminary data.</text>
</comment>
<dbReference type="EMBL" id="JBBNAG010000008">
    <property type="protein sequence ID" value="KAK9112089.1"/>
    <property type="molecule type" value="Genomic_DNA"/>
</dbReference>
<organism evidence="2 3">
    <name type="scientific">Stephania cephalantha</name>
    <dbReference type="NCBI Taxonomy" id="152367"/>
    <lineage>
        <taxon>Eukaryota</taxon>
        <taxon>Viridiplantae</taxon>
        <taxon>Streptophyta</taxon>
        <taxon>Embryophyta</taxon>
        <taxon>Tracheophyta</taxon>
        <taxon>Spermatophyta</taxon>
        <taxon>Magnoliopsida</taxon>
        <taxon>Ranunculales</taxon>
        <taxon>Menispermaceae</taxon>
        <taxon>Menispermoideae</taxon>
        <taxon>Cissampelideae</taxon>
        <taxon>Stephania</taxon>
    </lineage>
</organism>
<evidence type="ECO:0000256" key="1">
    <source>
        <dbReference type="SAM" id="MobiDB-lite"/>
    </source>
</evidence>